<dbReference type="HAMAP" id="MF_00093">
    <property type="entry name" value="Rel_fac_1"/>
    <property type="match status" value="1"/>
</dbReference>
<dbReference type="InterPro" id="IPR045853">
    <property type="entry name" value="Pep_chain_release_fac_I_sf"/>
</dbReference>
<dbReference type="Pfam" id="PF03462">
    <property type="entry name" value="PCRF"/>
    <property type="match status" value="1"/>
</dbReference>
<comment type="function">
    <text evidence="1 5">Peptide chain release factor 1 directs the termination of translation in response to the peptide chain termination codons UAG and UAA.</text>
</comment>
<dbReference type="SUPFAM" id="SSF75620">
    <property type="entry name" value="Release factor"/>
    <property type="match status" value="1"/>
</dbReference>
<dbReference type="SMART" id="SM00937">
    <property type="entry name" value="PCRF"/>
    <property type="match status" value="1"/>
</dbReference>
<name>A0A1G1XTT1_9BACT</name>
<dbReference type="EMBL" id="MHIB01000037">
    <property type="protein sequence ID" value="OGY43372.1"/>
    <property type="molecule type" value="Genomic_DNA"/>
</dbReference>
<dbReference type="STRING" id="1797532.A2729_04315"/>
<evidence type="ECO:0000256" key="1">
    <source>
        <dbReference type="ARBA" id="ARBA00002986"/>
    </source>
</evidence>
<organism evidence="9 10">
    <name type="scientific">Candidatus Buchananbacteria bacterium RIFCSPHIGHO2_01_FULL_39_14</name>
    <dbReference type="NCBI Taxonomy" id="1797532"/>
    <lineage>
        <taxon>Bacteria</taxon>
        <taxon>Candidatus Buchananiibacteriota</taxon>
    </lineage>
</organism>
<dbReference type="PANTHER" id="PTHR43804:SF7">
    <property type="entry name" value="LD18447P"/>
    <property type="match status" value="1"/>
</dbReference>
<comment type="PTM">
    <text evidence="5">Methylated by PrmC. Methylation increases the termination efficiency of RF1.</text>
</comment>
<keyword evidence="5" id="KW-0963">Cytoplasm</keyword>
<dbReference type="GO" id="GO:0005737">
    <property type="term" value="C:cytoplasm"/>
    <property type="evidence" value="ECO:0007669"/>
    <property type="project" value="UniProtKB-SubCell"/>
</dbReference>
<keyword evidence="7" id="KW-0175">Coiled coil</keyword>
<evidence type="ECO:0000313" key="10">
    <source>
        <dbReference type="Proteomes" id="UP000178930"/>
    </source>
</evidence>
<dbReference type="AlphaFoldDB" id="A0A1G1XTT1"/>
<evidence type="ECO:0000256" key="6">
    <source>
        <dbReference type="NCBIfam" id="TIGR00019"/>
    </source>
</evidence>
<comment type="caution">
    <text evidence="9">The sequence shown here is derived from an EMBL/GenBank/DDBJ whole genome shotgun (WGS) entry which is preliminary data.</text>
</comment>
<dbReference type="Gene3D" id="3.30.160.20">
    <property type="match status" value="1"/>
</dbReference>
<comment type="subcellular location">
    <subcellularLocation>
        <location evidence="5">Cytoplasm</location>
    </subcellularLocation>
</comment>
<dbReference type="Gene3D" id="6.10.140.1950">
    <property type="match status" value="1"/>
</dbReference>
<gene>
    <name evidence="5" type="primary">prfA</name>
    <name evidence="9" type="ORF">A2729_04315</name>
</gene>
<dbReference type="Proteomes" id="UP000178930">
    <property type="component" value="Unassembled WGS sequence"/>
</dbReference>
<dbReference type="InterPro" id="IPR005139">
    <property type="entry name" value="PCRF"/>
</dbReference>
<evidence type="ECO:0000313" key="9">
    <source>
        <dbReference type="EMBL" id="OGY43372.1"/>
    </source>
</evidence>
<evidence type="ECO:0000256" key="5">
    <source>
        <dbReference type="HAMAP-Rule" id="MF_00093"/>
    </source>
</evidence>
<comment type="similarity">
    <text evidence="2 5">Belongs to the prokaryotic/mitochondrial release factor family.</text>
</comment>
<dbReference type="PROSITE" id="PS00745">
    <property type="entry name" value="RF_PROK_I"/>
    <property type="match status" value="1"/>
</dbReference>
<protein>
    <recommendedName>
        <fullName evidence="5 6">Peptide chain release factor 1</fullName>
        <shortName evidence="5">RF-1</shortName>
    </recommendedName>
</protein>
<dbReference type="InterPro" id="IPR050057">
    <property type="entry name" value="Prokaryotic/Mito_RF"/>
</dbReference>
<proteinExistence type="inferred from homology"/>
<evidence type="ECO:0000256" key="2">
    <source>
        <dbReference type="ARBA" id="ARBA00010835"/>
    </source>
</evidence>
<evidence type="ECO:0000256" key="4">
    <source>
        <dbReference type="ARBA" id="ARBA00022917"/>
    </source>
</evidence>
<accession>A0A1G1XTT1</accession>
<dbReference type="Gene3D" id="3.30.70.1660">
    <property type="match status" value="1"/>
</dbReference>
<feature type="domain" description="Prokaryotic-type class I peptide chain release factors" evidence="8">
    <location>
        <begin position="226"/>
        <end position="242"/>
    </location>
</feature>
<dbReference type="PANTHER" id="PTHR43804">
    <property type="entry name" value="LD18447P"/>
    <property type="match status" value="1"/>
</dbReference>
<dbReference type="GO" id="GO:0016149">
    <property type="term" value="F:translation release factor activity, codon specific"/>
    <property type="evidence" value="ECO:0007669"/>
    <property type="project" value="UniProtKB-UniRule"/>
</dbReference>
<dbReference type="FunFam" id="3.30.70.1660:FF:000002">
    <property type="entry name" value="Peptide chain release factor 1"/>
    <property type="match status" value="1"/>
</dbReference>
<dbReference type="FunFam" id="3.30.160.20:FF:000004">
    <property type="entry name" value="Peptide chain release factor 1"/>
    <property type="match status" value="1"/>
</dbReference>
<evidence type="ECO:0000256" key="3">
    <source>
        <dbReference type="ARBA" id="ARBA00022481"/>
    </source>
</evidence>
<sequence length="350" mass="39629">MSKKINEVKNQFEKLKNDLANPAITTNPKNLKKISQEYSRLEPIIKKIQELEKVENQLSSAQNSLSEETDSELIAIVQEEVNSLTELKKNLEKDIIEGLTPQDSLNQKNIIIEIRAGTGGDESALFAAELFRMYSRYAESQGWQAKILSSNQIGLGGFKEIIFEISGKNVYKNLKYESGVHRVQRVPETEKSGRVHTSTATVAVLPEAEETDFVIKPEELKIDVYRSGGKGGQSVNTTDSAVRITHLPTGLVVACQDERSQVQNKIKALQIIRSRLLATRQEKKEKELRETRKLQIGTGERAEKIRTYNFPQDRITDHRLNENFHNIISIMDGKIDPIIEKLKTAFNQIN</sequence>
<feature type="modified residue" description="N5-methylglutamine" evidence="5">
    <location>
        <position position="233"/>
    </location>
</feature>
<evidence type="ECO:0000256" key="7">
    <source>
        <dbReference type="SAM" id="Coils"/>
    </source>
</evidence>
<evidence type="ECO:0000259" key="8">
    <source>
        <dbReference type="PROSITE" id="PS00745"/>
    </source>
</evidence>
<dbReference type="NCBIfam" id="TIGR00019">
    <property type="entry name" value="prfA"/>
    <property type="match status" value="1"/>
</dbReference>
<dbReference type="InterPro" id="IPR004373">
    <property type="entry name" value="RF-1"/>
</dbReference>
<feature type="coiled-coil region" evidence="7">
    <location>
        <begin position="44"/>
        <end position="94"/>
    </location>
</feature>
<dbReference type="InterPro" id="IPR000352">
    <property type="entry name" value="Pep_chain_release_fac_I"/>
</dbReference>
<dbReference type="NCBIfam" id="NF001859">
    <property type="entry name" value="PRK00591.1"/>
    <property type="match status" value="1"/>
</dbReference>
<reference evidence="9 10" key="1">
    <citation type="journal article" date="2016" name="Nat. Commun.">
        <title>Thousands of microbial genomes shed light on interconnected biogeochemical processes in an aquifer system.</title>
        <authorList>
            <person name="Anantharaman K."/>
            <person name="Brown C.T."/>
            <person name="Hug L.A."/>
            <person name="Sharon I."/>
            <person name="Castelle C.J."/>
            <person name="Probst A.J."/>
            <person name="Thomas B.C."/>
            <person name="Singh A."/>
            <person name="Wilkins M.J."/>
            <person name="Karaoz U."/>
            <person name="Brodie E.L."/>
            <person name="Williams K.H."/>
            <person name="Hubbard S.S."/>
            <person name="Banfield J.F."/>
        </authorList>
    </citation>
    <scope>NUCLEOTIDE SEQUENCE [LARGE SCALE GENOMIC DNA]</scope>
</reference>
<keyword evidence="3 5" id="KW-0488">Methylation</keyword>
<dbReference type="Pfam" id="PF00472">
    <property type="entry name" value="RF-1"/>
    <property type="match status" value="1"/>
</dbReference>
<keyword evidence="4 5" id="KW-0648">Protein biosynthesis</keyword>